<sequence>MASWETVIRDGVITRLLTQMTQPKNEWDAPPRMAGELFPRQQCTILEVENIRLASAMWREVVDSSAEWAAVRLARFDFANEVGVPWEPFPQYELDVFLINWGFLGESWKMNTPITSRHLRLDPIGALTCVDLDVLRRLLQNPDNTRICVAEGELLEPSLDIWVSPRHRL</sequence>
<protein>
    <submittedName>
        <fullName evidence="1">Uncharacterized protein</fullName>
    </submittedName>
</protein>
<evidence type="ECO:0000313" key="1">
    <source>
        <dbReference type="EMBL" id="KAG0566446.1"/>
    </source>
</evidence>
<proteinExistence type="predicted"/>
<organism evidence="1 2">
    <name type="scientific">Ceratodon purpureus</name>
    <name type="common">Fire moss</name>
    <name type="synonym">Dicranum purpureum</name>
    <dbReference type="NCBI Taxonomy" id="3225"/>
    <lineage>
        <taxon>Eukaryota</taxon>
        <taxon>Viridiplantae</taxon>
        <taxon>Streptophyta</taxon>
        <taxon>Embryophyta</taxon>
        <taxon>Bryophyta</taxon>
        <taxon>Bryophytina</taxon>
        <taxon>Bryopsida</taxon>
        <taxon>Dicranidae</taxon>
        <taxon>Pseudoditrichales</taxon>
        <taxon>Ditrichaceae</taxon>
        <taxon>Ceratodon</taxon>
    </lineage>
</organism>
<keyword evidence="2" id="KW-1185">Reference proteome</keyword>
<accession>A0A8T0H3G6</accession>
<dbReference type="Proteomes" id="UP000822688">
    <property type="component" value="Chromosome 7"/>
</dbReference>
<dbReference type="EMBL" id="CM026428">
    <property type="protein sequence ID" value="KAG0566446.1"/>
    <property type="molecule type" value="Genomic_DNA"/>
</dbReference>
<reference evidence="1" key="1">
    <citation type="submission" date="2020-06" db="EMBL/GenBank/DDBJ databases">
        <title>WGS assembly of Ceratodon purpureus strain R40.</title>
        <authorList>
            <person name="Carey S.B."/>
            <person name="Jenkins J."/>
            <person name="Shu S."/>
            <person name="Lovell J.T."/>
            <person name="Sreedasyam A."/>
            <person name="Maumus F."/>
            <person name="Tiley G.P."/>
            <person name="Fernandez-Pozo N."/>
            <person name="Barry K."/>
            <person name="Chen C."/>
            <person name="Wang M."/>
            <person name="Lipzen A."/>
            <person name="Daum C."/>
            <person name="Saski C.A."/>
            <person name="Payton A.C."/>
            <person name="Mcbreen J.C."/>
            <person name="Conrad R.E."/>
            <person name="Kollar L.M."/>
            <person name="Olsson S."/>
            <person name="Huttunen S."/>
            <person name="Landis J.B."/>
            <person name="Wickett N.J."/>
            <person name="Johnson M.G."/>
            <person name="Rensing S.A."/>
            <person name="Grimwood J."/>
            <person name="Schmutz J."/>
            <person name="Mcdaniel S.F."/>
        </authorList>
    </citation>
    <scope>NUCLEOTIDE SEQUENCE</scope>
    <source>
        <strain evidence="1">R40</strain>
    </source>
</reference>
<gene>
    <name evidence="1" type="ORF">KC19_7G064500</name>
</gene>
<comment type="caution">
    <text evidence="1">The sequence shown here is derived from an EMBL/GenBank/DDBJ whole genome shotgun (WGS) entry which is preliminary data.</text>
</comment>
<dbReference type="AlphaFoldDB" id="A0A8T0H3G6"/>
<name>A0A8T0H3G6_CERPU</name>
<evidence type="ECO:0000313" key="2">
    <source>
        <dbReference type="Proteomes" id="UP000822688"/>
    </source>
</evidence>